<evidence type="ECO:0000259" key="2">
    <source>
        <dbReference type="Pfam" id="PF00899"/>
    </source>
</evidence>
<comment type="caution">
    <text evidence="3">The sequence shown here is derived from an EMBL/GenBank/DDBJ whole genome shotgun (WGS) entry which is preliminary data.</text>
</comment>
<dbReference type="Gene3D" id="3.40.50.720">
    <property type="entry name" value="NAD(P)-binding Rossmann-like Domain"/>
    <property type="match status" value="1"/>
</dbReference>
<feature type="transmembrane region" description="Helical" evidence="1">
    <location>
        <begin position="126"/>
        <end position="146"/>
    </location>
</feature>
<gene>
    <name evidence="3" type="ORF">VXS00_09700</name>
</gene>
<dbReference type="GO" id="GO:0016779">
    <property type="term" value="F:nucleotidyltransferase activity"/>
    <property type="evidence" value="ECO:0007669"/>
    <property type="project" value="UniProtKB-KW"/>
</dbReference>
<evidence type="ECO:0000313" key="3">
    <source>
        <dbReference type="EMBL" id="MEC6898913.1"/>
    </source>
</evidence>
<accession>A0ABU6LHU3</accession>
<proteinExistence type="predicted"/>
<keyword evidence="3" id="KW-0808">Transferase</keyword>
<keyword evidence="3" id="KW-0548">Nucleotidyltransferase</keyword>
<dbReference type="RefSeq" id="WP_327779762.1">
    <property type="nucleotide sequence ID" value="NZ_JAYXUD010000006.1"/>
</dbReference>
<keyword evidence="1" id="KW-0472">Membrane</keyword>
<dbReference type="PANTHER" id="PTHR43267">
    <property type="entry name" value="TRNA THREONYLCARBAMOYLADENOSINE DEHYDRATASE"/>
    <property type="match status" value="1"/>
</dbReference>
<organism evidence="3 4">
    <name type="scientific">Photobacterium piscicola</name>
    <dbReference type="NCBI Taxonomy" id="1378299"/>
    <lineage>
        <taxon>Bacteria</taxon>
        <taxon>Pseudomonadati</taxon>
        <taxon>Pseudomonadota</taxon>
        <taxon>Gammaproteobacteria</taxon>
        <taxon>Vibrionales</taxon>
        <taxon>Vibrionaceae</taxon>
        <taxon>Photobacterium</taxon>
    </lineage>
</organism>
<keyword evidence="1" id="KW-1133">Transmembrane helix</keyword>
<dbReference type="EMBL" id="JAYXUD010000006">
    <property type="protein sequence ID" value="MEC6898913.1"/>
    <property type="molecule type" value="Genomic_DNA"/>
</dbReference>
<dbReference type="Proteomes" id="UP001339429">
    <property type="component" value="Unassembled WGS sequence"/>
</dbReference>
<feature type="domain" description="THIF-type NAD/FAD binding fold" evidence="2">
    <location>
        <begin position="121"/>
        <end position="356"/>
    </location>
</feature>
<dbReference type="PANTHER" id="PTHR43267:SF1">
    <property type="entry name" value="TRNA THREONYLCARBAMOYLADENOSINE DEHYDRATASE"/>
    <property type="match status" value="1"/>
</dbReference>
<dbReference type="Pfam" id="PF00899">
    <property type="entry name" value="ThiF"/>
    <property type="match status" value="1"/>
</dbReference>
<protein>
    <submittedName>
        <fullName evidence="3">ThiF family adenylyltransferase</fullName>
    </submittedName>
</protein>
<sequence length="362" mass="41416">MDVQTKLRLKESVGITIDAETQRVEFFKSNTRESIIININFPDIINLLKLFNGERTIPEIVKSYQNISENQLFDIAKYLKGESILIEQDCLYTESIVLKNRRLINNLEDYFHSTSKVLQAVENIKTASVMIIGLGAVGSYIAVYLAKMGVSNLILVDNDEVDPTNIHRQYFFEDQINCNKAEVLKEELQFINSDIQITIISKHLESDFFETTLLPYHISLIINCADEPNVDTTSRIIAKYAMKRKIPHIVGGGYNLHLTLIGQTVIPYQTACFQCFNKALNNINQKDLNGVKVLHRENRKLGSFAPLSNIAATLAALDAFKVIIKRYDLLQQANKRIEFNMRNFEFDSFEIVRNDCCEWCGK</sequence>
<evidence type="ECO:0000313" key="4">
    <source>
        <dbReference type="Proteomes" id="UP001339429"/>
    </source>
</evidence>
<evidence type="ECO:0000256" key="1">
    <source>
        <dbReference type="SAM" id="Phobius"/>
    </source>
</evidence>
<dbReference type="InterPro" id="IPR000594">
    <property type="entry name" value="ThiF_NAD_FAD-bd"/>
</dbReference>
<dbReference type="InterPro" id="IPR035985">
    <property type="entry name" value="Ubiquitin-activating_enz"/>
</dbReference>
<dbReference type="SUPFAM" id="SSF69572">
    <property type="entry name" value="Activating enzymes of the ubiquitin-like proteins"/>
    <property type="match status" value="1"/>
</dbReference>
<keyword evidence="1" id="KW-0812">Transmembrane</keyword>
<name>A0ABU6LHU3_9GAMM</name>
<dbReference type="InterPro" id="IPR045886">
    <property type="entry name" value="ThiF/MoeB/HesA"/>
</dbReference>
<keyword evidence="4" id="KW-1185">Reference proteome</keyword>
<reference evidence="3 4" key="1">
    <citation type="submission" date="2024-01" db="EMBL/GenBank/DDBJ databases">
        <title>Active colonisers of the gastrointestinal tract of Atlantic salmon farmed in a warm water region.</title>
        <authorList>
            <person name="Bowman J.P."/>
        </authorList>
    </citation>
    <scope>NUCLEOTIDE SEQUENCE [LARGE SCALE GENOMIC DNA]</scope>
    <source>
        <strain evidence="3 4">S4MW1</strain>
    </source>
</reference>